<evidence type="ECO:0000313" key="2">
    <source>
        <dbReference type="EMBL" id="CRK82608.1"/>
    </source>
</evidence>
<evidence type="ECO:0000313" key="3">
    <source>
        <dbReference type="Proteomes" id="UP000199087"/>
    </source>
</evidence>
<keyword evidence="3" id="KW-1185">Reference proteome</keyword>
<accession>A0A0U1NXK5</accession>
<name>A0A0U1NXK5_9BACI</name>
<dbReference type="Proteomes" id="UP000199087">
    <property type="component" value="Unassembled WGS sequence"/>
</dbReference>
<organism evidence="2 3">
    <name type="scientific">Neobacillus massiliamazoniensis</name>
    <dbReference type="NCBI Taxonomy" id="1499688"/>
    <lineage>
        <taxon>Bacteria</taxon>
        <taxon>Bacillati</taxon>
        <taxon>Bacillota</taxon>
        <taxon>Bacilli</taxon>
        <taxon>Bacillales</taxon>
        <taxon>Bacillaceae</taxon>
        <taxon>Neobacillus</taxon>
    </lineage>
</organism>
<dbReference type="EMBL" id="CVRB01000002">
    <property type="protein sequence ID" value="CRK82608.1"/>
    <property type="molecule type" value="Genomic_DNA"/>
</dbReference>
<dbReference type="RefSeq" id="WP_090634776.1">
    <property type="nucleotide sequence ID" value="NZ_CVRB01000002.1"/>
</dbReference>
<keyword evidence="1" id="KW-1133">Transmembrane helix</keyword>
<feature type="transmembrane region" description="Helical" evidence="1">
    <location>
        <begin position="24"/>
        <end position="42"/>
    </location>
</feature>
<dbReference type="AlphaFoldDB" id="A0A0U1NXK5"/>
<protein>
    <submittedName>
        <fullName evidence="2">Uncharacterized protein</fullName>
    </submittedName>
</protein>
<evidence type="ECO:0000256" key="1">
    <source>
        <dbReference type="SAM" id="Phobius"/>
    </source>
</evidence>
<keyword evidence="1" id="KW-0812">Transmembrane</keyword>
<proteinExistence type="predicted"/>
<sequence>MKFIYAVIIIAVLAWPFNYLYQMQLGSIPFLLLALFFIFMTVRQIKKVKAQKGVNKDQAKREKIKRNKG</sequence>
<gene>
    <name evidence="2" type="ORF">BN000_02541</name>
</gene>
<keyword evidence="1" id="KW-0472">Membrane</keyword>
<reference evidence="3" key="1">
    <citation type="submission" date="2015-05" db="EMBL/GenBank/DDBJ databases">
        <authorList>
            <person name="Urmite Genomes"/>
        </authorList>
    </citation>
    <scope>NUCLEOTIDE SEQUENCE [LARGE SCALE GENOMIC DNA]</scope>
    <source>
        <strain evidence="3">LF1</strain>
    </source>
</reference>
<dbReference type="OrthoDB" id="2942936at2"/>